<accession>A0A7J7KC34</accession>
<proteinExistence type="predicted"/>
<organism evidence="2 3">
    <name type="scientific">Bugula neritina</name>
    <name type="common">Brown bryozoan</name>
    <name type="synonym">Sertularia neritina</name>
    <dbReference type="NCBI Taxonomy" id="10212"/>
    <lineage>
        <taxon>Eukaryota</taxon>
        <taxon>Metazoa</taxon>
        <taxon>Spiralia</taxon>
        <taxon>Lophotrochozoa</taxon>
        <taxon>Bryozoa</taxon>
        <taxon>Gymnolaemata</taxon>
        <taxon>Cheilostomatida</taxon>
        <taxon>Flustrina</taxon>
        <taxon>Buguloidea</taxon>
        <taxon>Bugulidae</taxon>
        <taxon>Bugula</taxon>
    </lineage>
</organism>
<sequence>MNTNYIVPQQPTSEETGQSYHEGLPSGRESNVTVDSTSSEPENVVASVDPHSVELSTPTPSLSAKFQRPAVPPRNKIPPTTVAVQTTPSFTSPLQSYDQLAAILPGHADALLAAHEYEARNSLHHAGVISSQSSSSLAPSPLANPTVNASSDTSSDPSSYSTAASRHGDSSNISEDYFTFT</sequence>
<feature type="compositionally biased region" description="Polar residues" evidence="1">
    <location>
        <begin position="54"/>
        <end position="64"/>
    </location>
</feature>
<feature type="compositionally biased region" description="Low complexity" evidence="1">
    <location>
        <begin position="132"/>
        <end position="165"/>
    </location>
</feature>
<comment type="caution">
    <text evidence="2">The sequence shown here is derived from an EMBL/GenBank/DDBJ whole genome shotgun (WGS) entry which is preliminary data.</text>
</comment>
<evidence type="ECO:0000256" key="1">
    <source>
        <dbReference type="SAM" id="MobiDB-lite"/>
    </source>
</evidence>
<dbReference type="EMBL" id="VXIV02000927">
    <property type="protein sequence ID" value="KAF6035158.1"/>
    <property type="molecule type" value="Genomic_DNA"/>
</dbReference>
<feature type="compositionally biased region" description="Polar residues" evidence="1">
    <location>
        <begin position="28"/>
        <end position="41"/>
    </location>
</feature>
<feature type="region of interest" description="Disordered" evidence="1">
    <location>
        <begin position="132"/>
        <end position="181"/>
    </location>
</feature>
<feature type="region of interest" description="Disordered" evidence="1">
    <location>
        <begin position="1"/>
        <end position="87"/>
    </location>
</feature>
<keyword evidence="3" id="KW-1185">Reference proteome</keyword>
<name>A0A7J7KC34_BUGNE</name>
<protein>
    <submittedName>
        <fullName evidence="2">Uncharacterized protein</fullName>
    </submittedName>
</protein>
<feature type="compositionally biased region" description="Polar residues" evidence="1">
    <location>
        <begin position="170"/>
        <end position="181"/>
    </location>
</feature>
<dbReference type="AlphaFoldDB" id="A0A7J7KC34"/>
<dbReference type="Proteomes" id="UP000593567">
    <property type="component" value="Unassembled WGS sequence"/>
</dbReference>
<gene>
    <name evidence="2" type="ORF">EB796_006532</name>
</gene>
<evidence type="ECO:0000313" key="2">
    <source>
        <dbReference type="EMBL" id="KAF6035158.1"/>
    </source>
</evidence>
<reference evidence="2" key="1">
    <citation type="submission" date="2020-06" db="EMBL/GenBank/DDBJ databases">
        <title>Draft genome of Bugula neritina, a colonial animal packing powerful symbionts and potential medicines.</title>
        <authorList>
            <person name="Rayko M."/>
        </authorList>
    </citation>
    <scope>NUCLEOTIDE SEQUENCE [LARGE SCALE GENOMIC DNA]</scope>
    <source>
        <strain evidence="2">Kwan_BN1</strain>
    </source>
</reference>
<feature type="compositionally biased region" description="Polar residues" evidence="1">
    <location>
        <begin position="1"/>
        <end position="19"/>
    </location>
</feature>
<evidence type="ECO:0000313" key="3">
    <source>
        <dbReference type="Proteomes" id="UP000593567"/>
    </source>
</evidence>